<keyword evidence="2" id="KW-1185">Reference proteome</keyword>
<sequence length="391" mass="44352">MHPWKIALVRSWDSLNYKNESSDIWDEPGSSARSNSETTIIGNNDLVSLRDGISMSYITVLQEDPENLKNAEEVDGAEEMEKMKRQALALQKKPRFNSVFQIEFRDPLDIRHGFRFKSASGCYIASTFFHNKPPKHQDGGNTTSFEFQTGTEGEIITVTAGTENKQVFDKSTLSESKNKDYIAETLRRTTLIGCTYEPKLEISTFRVIDEASGEDRIEDSQADRTSPFQKLNWTLELISAQIRMRQHLRLAVWAGTRGLHGIQTPLILGVDAQEVYFRSAEGQRVLEQTSCLTRAFVSTLLIVISARAVQMQLQKRHRSEAPKFHNWPSDGKGPYNRTSWLYYRELVLVCAMTLASQRAITGSGYFVEWLWMLDQVCSIVGLAALGLMYIA</sequence>
<protein>
    <submittedName>
        <fullName evidence="1">Uncharacterized protein</fullName>
    </submittedName>
</protein>
<dbReference type="AlphaFoldDB" id="A0AAV9WH82"/>
<accession>A0AAV9WH82</accession>
<dbReference type="Proteomes" id="UP001370758">
    <property type="component" value="Unassembled WGS sequence"/>
</dbReference>
<organism evidence="1 2">
    <name type="scientific">Arthrobotrys musiformis</name>
    <dbReference type="NCBI Taxonomy" id="47236"/>
    <lineage>
        <taxon>Eukaryota</taxon>
        <taxon>Fungi</taxon>
        <taxon>Dikarya</taxon>
        <taxon>Ascomycota</taxon>
        <taxon>Pezizomycotina</taxon>
        <taxon>Orbiliomycetes</taxon>
        <taxon>Orbiliales</taxon>
        <taxon>Orbiliaceae</taxon>
        <taxon>Arthrobotrys</taxon>
    </lineage>
</organism>
<evidence type="ECO:0000313" key="1">
    <source>
        <dbReference type="EMBL" id="KAK6507622.1"/>
    </source>
</evidence>
<gene>
    <name evidence="1" type="ORF">TWF481_006048</name>
</gene>
<evidence type="ECO:0000313" key="2">
    <source>
        <dbReference type="Proteomes" id="UP001370758"/>
    </source>
</evidence>
<proteinExistence type="predicted"/>
<reference evidence="1 2" key="1">
    <citation type="submission" date="2023-08" db="EMBL/GenBank/DDBJ databases">
        <authorList>
            <person name="Palmer J.M."/>
        </authorList>
    </citation>
    <scope>NUCLEOTIDE SEQUENCE [LARGE SCALE GENOMIC DNA]</scope>
    <source>
        <strain evidence="1 2">TWF481</strain>
    </source>
</reference>
<dbReference type="EMBL" id="JAVHJL010000003">
    <property type="protein sequence ID" value="KAK6507622.1"/>
    <property type="molecule type" value="Genomic_DNA"/>
</dbReference>
<comment type="caution">
    <text evidence="1">The sequence shown here is derived from an EMBL/GenBank/DDBJ whole genome shotgun (WGS) entry which is preliminary data.</text>
</comment>
<name>A0AAV9WH82_9PEZI</name>